<keyword evidence="1" id="KW-0472">Membrane</keyword>
<accession>W2CAX6</accession>
<feature type="transmembrane region" description="Helical" evidence="1">
    <location>
        <begin position="92"/>
        <end position="112"/>
    </location>
</feature>
<name>W2CAX6_9BACT</name>
<evidence type="ECO:0000313" key="3">
    <source>
        <dbReference type="Proteomes" id="UP000018872"/>
    </source>
</evidence>
<organism evidence="2 3">
    <name type="scientific">Tannerella sp. oral taxon BU063 isolate Cell 5</name>
    <dbReference type="NCBI Taxonomy" id="1410950"/>
    <lineage>
        <taxon>Bacteria</taxon>
        <taxon>Pseudomonadati</taxon>
        <taxon>Bacteroidota</taxon>
        <taxon>Bacteroidia</taxon>
        <taxon>Bacteroidales</taxon>
        <taxon>Tannerellaceae</taxon>
        <taxon>Tannerella</taxon>
    </lineage>
</organism>
<comment type="caution">
    <text evidence="2">The sequence shown here is derived from an EMBL/GenBank/DDBJ whole genome shotgun (WGS) entry which is preliminary data.</text>
</comment>
<dbReference type="EMBL" id="AYYC01000662">
    <property type="protein sequence ID" value="ETK04424.1"/>
    <property type="molecule type" value="Genomic_DNA"/>
</dbReference>
<sequence>MSVPLSSGEGQQTIRVTSRPNAPKAFATDKIFLLRSVFYRRRTLPFPLIVCPLWPSKRNRHTPSFERKKNVSTMKTERSYHPQNRFETKRRLLALPQKIVWIVVCIVALKAIGTSEEWTAILMLLAVLYLVHATLRIALRILFFLIRWICIAVALAWIVSRLLF</sequence>
<proteinExistence type="predicted"/>
<feature type="transmembrane region" description="Helical" evidence="1">
    <location>
        <begin position="142"/>
        <end position="163"/>
    </location>
</feature>
<evidence type="ECO:0000256" key="1">
    <source>
        <dbReference type="SAM" id="Phobius"/>
    </source>
</evidence>
<keyword evidence="1" id="KW-0812">Transmembrane</keyword>
<protein>
    <submittedName>
        <fullName evidence="2">Uncharacterized protein</fullName>
    </submittedName>
</protein>
<gene>
    <name evidence="2" type="ORF">T229_08995</name>
</gene>
<evidence type="ECO:0000313" key="2">
    <source>
        <dbReference type="EMBL" id="ETK04424.1"/>
    </source>
</evidence>
<reference evidence="2 3" key="1">
    <citation type="submission" date="2013-11" db="EMBL/GenBank/DDBJ databases">
        <title>Single cell genomics of uncultured Tannerella BU063 (oral taxon 286).</title>
        <authorList>
            <person name="Beall C.J."/>
            <person name="Campbell A.G."/>
            <person name="Griffen A.L."/>
            <person name="Podar M."/>
            <person name="Leys E.J."/>
        </authorList>
    </citation>
    <scope>NUCLEOTIDE SEQUENCE [LARGE SCALE GENOMIC DNA]</scope>
    <source>
        <strain evidence="2">Cell 5</strain>
    </source>
</reference>
<dbReference type="Proteomes" id="UP000018872">
    <property type="component" value="Unassembled WGS sequence"/>
</dbReference>
<keyword evidence="1" id="KW-1133">Transmembrane helix</keyword>
<dbReference type="AlphaFoldDB" id="W2CAX6"/>